<dbReference type="Proteomes" id="UP000823485">
    <property type="component" value="Unassembled WGS sequence"/>
</dbReference>
<protein>
    <submittedName>
        <fullName evidence="2">Imidazolonepropionase-like amidohydrolase</fullName>
    </submittedName>
</protein>
<dbReference type="SUPFAM" id="SSF51556">
    <property type="entry name" value="Metallo-dependent hydrolases"/>
    <property type="match status" value="1"/>
</dbReference>
<dbReference type="Gene3D" id="2.30.40.10">
    <property type="entry name" value="Urease, subunit C, domain 1"/>
    <property type="match status" value="1"/>
</dbReference>
<dbReference type="Pfam" id="PF01979">
    <property type="entry name" value="Amidohydro_1"/>
    <property type="match status" value="1"/>
</dbReference>
<dbReference type="RefSeq" id="WP_253191868.1">
    <property type="nucleotide sequence ID" value="NZ_JAFBFH010000004.1"/>
</dbReference>
<dbReference type="PANTHER" id="PTHR43135:SF3">
    <property type="entry name" value="ALPHA-D-RIBOSE 1-METHYLPHOSPHONATE 5-TRIPHOSPHATE DIPHOSPHATASE"/>
    <property type="match status" value="1"/>
</dbReference>
<comment type="caution">
    <text evidence="2">The sequence shown here is derived from an EMBL/GenBank/DDBJ whole genome shotgun (WGS) entry which is preliminary data.</text>
</comment>
<dbReference type="EMBL" id="JAFBFH010000004">
    <property type="protein sequence ID" value="MBM7713936.1"/>
    <property type="molecule type" value="Genomic_DNA"/>
</dbReference>
<reference evidence="2 3" key="1">
    <citation type="submission" date="2021-01" db="EMBL/GenBank/DDBJ databases">
        <title>Genomic Encyclopedia of Type Strains, Phase IV (KMG-IV): sequencing the most valuable type-strain genomes for metagenomic binning, comparative biology and taxonomic classification.</title>
        <authorList>
            <person name="Goeker M."/>
        </authorList>
    </citation>
    <scope>NUCLEOTIDE SEQUENCE [LARGE SCALE GENOMIC DNA]</scope>
    <source>
        <strain evidence="2 3">DSM 105453</strain>
    </source>
</reference>
<dbReference type="CDD" id="cd01299">
    <property type="entry name" value="Met_dep_hydrolase_A"/>
    <property type="match status" value="1"/>
</dbReference>
<accession>A0ABS2R2R3</accession>
<gene>
    <name evidence="2" type="ORF">JOC94_000906</name>
</gene>
<dbReference type="InterPro" id="IPR057744">
    <property type="entry name" value="OTAase-like"/>
</dbReference>
<proteinExistence type="predicted"/>
<feature type="domain" description="Amidohydrolase-related" evidence="1">
    <location>
        <begin position="54"/>
        <end position="388"/>
    </location>
</feature>
<dbReference type="InterPro" id="IPR006680">
    <property type="entry name" value="Amidohydro-rel"/>
</dbReference>
<dbReference type="Gene3D" id="3.20.20.140">
    <property type="entry name" value="Metal-dependent hydrolases"/>
    <property type="match status" value="1"/>
</dbReference>
<organism evidence="2 3">
    <name type="scientific">Siminovitchia thermophila</name>
    <dbReference type="NCBI Taxonomy" id="1245522"/>
    <lineage>
        <taxon>Bacteria</taxon>
        <taxon>Bacillati</taxon>
        <taxon>Bacillota</taxon>
        <taxon>Bacilli</taxon>
        <taxon>Bacillales</taxon>
        <taxon>Bacillaceae</taxon>
        <taxon>Siminovitchia</taxon>
    </lineage>
</organism>
<dbReference type="InterPro" id="IPR051781">
    <property type="entry name" value="Metallo-dep_Hydrolase"/>
</dbReference>
<dbReference type="InterPro" id="IPR032466">
    <property type="entry name" value="Metal_Hydrolase"/>
</dbReference>
<name>A0ABS2R2R3_9BACI</name>
<evidence type="ECO:0000313" key="3">
    <source>
        <dbReference type="Proteomes" id="UP000823485"/>
    </source>
</evidence>
<evidence type="ECO:0000313" key="2">
    <source>
        <dbReference type="EMBL" id="MBM7713936.1"/>
    </source>
</evidence>
<dbReference type="SUPFAM" id="SSF51338">
    <property type="entry name" value="Composite domain of metallo-dependent hydrolases"/>
    <property type="match status" value="1"/>
</dbReference>
<dbReference type="InterPro" id="IPR011059">
    <property type="entry name" value="Metal-dep_hydrolase_composite"/>
</dbReference>
<evidence type="ECO:0000259" key="1">
    <source>
        <dbReference type="Pfam" id="PF01979"/>
    </source>
</evidence>
<sequence length="392" mass="43235">MKTILKNCHVIDGKTNDVTPHMNIVIEGDMIIQMSNEPPSIGLEDHVIDCSNQYVIPGLIDAHVHLMWDGSADDEFVMHHKDDSFIALKSYRNALRTLSLGITSVRDVGSIHRTIIELRNAIESGLLMGPTVITCGEAISMTGGHVYHICREIDGADEARKATRQLFKEGADFIKVMATGGMTTYGEEPGSSQLTKEELQAVVEEAHKRNKKVAAHTGGLEGILTCLEAGIDTIEHGIYANEEALQQMKEQGTYLIPTLEVYKRLAFDERVPAWVRMKSEKVLEPHRQMLERAIEIGVNIVTGTDAGSSVTGADAYFDELLFMHDVGMTPMQVIHASTRVAAECLDLPDRGVLAEGKKADLLILPNNPLENLHILKSDKMVMKNGKLVDNYP</sequence>
<dbReference type="PANTHER" id="PTHR43135">
    <property type="entry name" value="ALPHA-D-RIBOSE 1-METHYLPHOSPHONATE 5-TRIPHOSPHATE DIPHOSPHATASE"/>
    <property type="match status" value="1"/>
</dbReference>
<keyword evidence="3" id="KW-1185">Reference proteome</keyword>